<proteinExistence type="predicted"/>
<dbReference type="Proteomes" id="UP001642360">
    <property type="component" value="Unassembled WGS sequence"/>
</dbReference>
<feature type="region of interest" description="Disordered" evidence="1">
    <location>
        <begin position="1"/>
        <end position="63"/>
    </location>
</feature>
<reference evidence="2 3" key="1">
    <citation type="submission" date="2024-02" db="EMBL/GenBank/DDBJ databases">
        <authorList>
            <person name="Vignale AGUSTIN F."/>
            <person name="Sosa J E."/>
            <person name="Modenutti C."/>
        </authorList>
    </citation>
    <scope>NUCLEOTIDE SEQUENCE [LARGE SCALE GENOMIC DNA]</scope>
</reference>
<accession>A0ABC8R7Y3</accession>
<dbReference type="PANTHER" id="PTHR36040:SF3">
    <property type="entry name" value="OS04G0188500 PROTEIN"/>
    <property type="match status" value="1"/>
</dbReference>
<feature type="compositionally biased region" description="Basic and acidic residues" evidence="1">
    <location>
        <begin position="35"/>
        <end position="44"/>
    </location>
</feature>
<feature type="compositionally biased region" description="Basic and acidic residues" evidence="1">
    <location>
        <begin position="8"/>
        <end position="18"/>
    </location>
</feature>
<protein>
    <submittedName>
        <fullName evidence="2">Uncharacterized protein</fullName>
    </submittedName>
</protein>
<dbReference type="EMBL" id="CAUOFW020000910">
    <property type="protein sequence ID" value="CAK9138733.1"/>
    <property type="molecule type" value="Genomic_DNA"/>
</dbReference>
<evidence type="ECO:0000313" key="3">
    <source>
        <dbReference type="Proteomes" id="UP001642360"/>
    </source>
</evidence>
<evidence type="ECO:0000313" key="2">
    <source>
        <dbReference type="EMBL" id="CAK9138733.1"/>
    </source>
</evidence>
<keyword evidence="3" id="KW-1185">Reference proteome</keyword>
<dbReference type="PANTHER" id="PTHR36040">
    <property type="entry name" value="OS04G0188500 PROTEIN"/>
    <property type="match status" value="1"/>
</dbReference>
<name>A0ABC8R7Y3_9AQUA</name>
<comment type="caution">
    <text evidence="2">The sequence shown here is derived from an EMBL/GenBank/DDBJ whole genome shotgun (WGS) entry which is preliminary data.</text>
</comment>
<dbReference type="AlphaFoldDB" id="A0ABC8R7Y3"/>
<evidence type="ECO:0000256" key="1">
    <source>
        <dbReference type="SAM" id="MobiDB-lite"/>
    </source>
</evidence>
<organism evidence="2 3">
    <name type="scientific">Ilex paraguariensis</name>
    <name type="common">yerba mate</name>
    <dbReference type="NCBI Taxonomy" id="185542"/>
    <lineage>
        <taxon>Eukaryota</taxon>
        <taxon>Viridiplantae</taxon>
        <taxon>Streptophyta</taxon>
        <taxon>Embryophyta</taxon>
        <taxon>Tracheophyta</taxon>
        <taxon>Spermatophyta</taxon>
        <taxon>Magnoliopsida</taxon>
        <taxon>eudicotyledons</taxon>
        <taxon>Gunneridae</taxon>
        <taxon>Pentapetalae</taxon>
        <taxon>asterids</taxon>
        <taxon>campanulids</taxon>
        <taxon>Aquifoliales</taxon>
        <taxon>Aquifoliaceae</taxon>
        <taxon>Ilex</taxon>
    </lineage>
</organism>
<sequence>MRKALMTEMHEHEQRQLVENDEGVGFEYSGSSVNNHHDIPRKDFNNFSGGASKGGDDTSGGET</sequence>
<gene>
    <name evidence="2" type="ORF">ILEXP_LOCUS6083</name>
</gene>